<sequence length="121" mass="13550">EDDAVGNSPRVRRELTEGVESLPGWRNGVYRKKTKTHRKIIGIAEKLVRSWEGFQVDLLVMIIIVVSIVEGIRKLVGNTLGDFQKKTGRFIVRMSEATGLAGVNHRRATVGPPVPWKQDDC</sequence>
<organism evidence="1 2">
    <name type="scientific">Ensete ventricosum</name>
    <name type="common">Abyssinian banana</name>
    <name type="synonym">Musa ensete</name>
    <dbReference type="NCBI Taxonomy" id="4639"/>
    <lineage>
        <taxon>Eukaryota</taxon>
        <taxon>Viridiplantae</taxon>
        <taxon>Streptophyta</taxon>
        <taxon>Embryophyta</taxon>
        <taxon>Tracheophyta</taxon>
        <taxon>Spermatophyta</taxon>
        <taxon>Magnoliopsida</taxon>
        <taxon>Liliopsida</taxon>
        <taxon>Zingiberales</taxon>
        <taxon>Musaceae</taxon>
        <taxon>Ensete</taxon>
    </lineage>
</organism>
<dbReference type="AlphaFoldDB" id="A0A426Y5L1"/>
<proteinExistence type="predicted"/>
<dbReference type="EMBL" id="AMZH03014818">
    <property type="protein sequence ID" value="RRT46994.1"/>
    <property type="molecule type" value="Genomic_DNA"/>
</dbReference>
<reference evidence="1 2" key="1">
    <citation type="journal article" date="2014" name="Agronomy (Basel)">
        <title>A Draft Genome Sequence for Ensete ventricosum, the Drought-Tolerant Tree Against Hunger.</title>
        <authorList>
            <person name="Harrison J."/>
            <person name="Moore K.A."/>
            <person name="Paszkiewicz K."/>
            <person name="Jones T."/>
            <person name="Grant M."/>
            <person name="Ambacheew D."/>
            <person name="Muzemil S."/>
            <person name="Studholme D.J."/>
        </authorList>
    </citation>
    <scope>NUCLEOTIDE SEQUENCE [LARGE SCALE GENOMIC DNA]</scope>
</reference>
<dbReference type="Proteomes" id="UP000287651">
    <property type="component" value="Unassembled WGS sequence"/>
</dbReference>
<comment type="caution">
    <text evidence="1">The sequence shown here is derived from an EMBL/GenBank/DDBJ whole genome shotgun (WGS) entry which is preliminary data.</text>
</comment>
<gene>
    <name evidence="1" type="ORF">B296_00027669</name>
</gene>
<evidence type="ECO:0000313" key="1">
    <source>
        <dbReference type="EMBL" id="RRT46994.1"/>
    </source>
</evidence>
<name>A0A426Y5L1_ENSVE</name>
<accession>A0A426Y5L1</accession>
<evidence type="ECO:0000313" key="2">
    <source>
        <dbReference type="Proteomes" id="UP000287651"/>
    </source>
</evidence>
<feature type="non-terminal residue" evidence="1">
    <location>
        <position position="1"/>
    </location>
</feature>
<protein>
    <submittedName>
        <fullName evidence="1">Uncharacterized protein</fullName>
    </submittedName>
</protein>